<dbReference type="PANTHER" id="PTHR36169:SF1">
    <property type="entry name" value="ACETATE KINASE EUTQ"/>
    <property type="match status" value="1"/>
</dbReference>
<organism evidence="1 2">
    <name type="scientific">Rhizobium mesosinicum</name>
    <dbReference type="NCBI Taxonomy" id="335017"/>
    <lineage>
        <taxon>Bacteria</taxon>
        <taxon>Pseudomonadati</taxon>
        <taxon>Pseudomonadota</taxon>
        <taxon>Alphaproteobacteria</taxon>
        <taxon>Hyphomicrobiales</taxon>
        <taxon>Rhizobiaceae</taxon>
        <taxon>Rhizobium/Agrobacterium group</taxon>
        <taxon>Rhizobium</taxon>
    </lineage>
</organism>
<keyword evidence="2" id="KW-1185">Reference proteome</keyword>
<dbReference type="Proteomes" id="UP000717752">
    <property type="component" value="Unassembled WGS sequence"/>
</dbReference>
<sequence length="117" mass="12285">MKVQKFSISDAKLVKSPGQDAEIYVGNLVDEKNGGPVTIGYGRYAPGQSLTETMAVDDTMIVLEGRLSVSTSGGTVTAGPGDIVYMPKGQSVTITTEGEGATTAYVTYPHWAEAHQS</sequence>
<gene>
    <name evidence="1" type="ORF">JNB85_03030</name>
</gene>
<name>A0ABS7GP07_9HYPH</name>
<comment type="caution">
    <text evidence="1">The sequence shown here is derived from an EMBL/GenBank/DDBJ whole genome shotgun (WGS) entry which is preliminary data.</text>
</comment>
<dbReference type="EMBL" id="JAEUAK010000001">
    <property type="protein sequence ID" value="MBW9051386.1"/>
    <property type="molecule type" value="Genomic_DNA"/>
</dbReference>
<proteinExistence type="predicted"/>
<dbReference type="RefSeq" id="WP_220332907.1">
    <property type="nucleotide sequence ID" value="NZ_JAEUAK010000001.1"/>
</dbReference>
<evidence type="ECO:0000313" key="1">
    <source>
        <dbReference type="EMBL" id="MBW9051386.1"/>
    </source>
</evidence>
<dbReference type="InterPro" id="IPR010424">
    <property type="entry name" value="EutQ"/>
</dbReference>
<accession>A0ABS7GP07</accession>
<reference evidence="1 2" key="1">
    <citation type="journal article" date="2021" name="MBio">
        <title>Poor Competitiveness of Bradyrhizobium in Pigeon Pea Root Colonization in Indian Soils.</title>
        <authorList>
            <person name="Chalasani D."/>
            <person name="Basu A."/>
            <person name="Pullabhotla S.V.S.R.N."/>
            <person name="Jorrin B."/>
            <person name="Neal A.L."/>
            <person name="Poole P.S."/>
            <person name="Podile A.R."/>
            <person name="Tkacz A."/>
        </authorList>
    </citation>
    <scope>NUCLEOTIDE SEQUENCE [LARGE SCALE GENOMIC DNA]</scope>
    <source>
        <strain evidence="1 2">HU56</strain>
    </source>
</reference>
<dbReference type="InterPro" id="IPR014710">
    <property type="entry name" value="RmlC-like_jellyroll"/>
</dbReference>
<dbReference type="Gene3D" id="2.60.120.10">
    <property type="entry name" value="Jelly Rolls"/>
    <property type="match status" value="1"/>
</dbReference>
<dbReference type="InterPro" id="IPR011051">
    <property type="entry name" value="RmlC_Cupin_sf"/>
</dbReference>
<dbReference type="SUPFAM" id="SSF51182">
    <property type="entry name" value="RmlC-like cupins"/>
    <property type="match status" value="1"/>
</dbReference>
<dbReference type="PANTHER" id="PTHR36169">
    <property type="entry name" value="ETHANOLAMINE UTILIZATION PROTEIN EUTQ"/>
    <property type="match status" value="1"/>
</dbReference>
<dbReference type="Pfam" id="PF06249">
    <property type="entry name" value="EutQ"/>
    <property type="match status" value="1"/>
</dbReference>
<protein>
    <submittedName>
        <fullName evidence="1">DUF861 domain-containing protein</fullName>
    </submittedName>
</protein>
<dbReference type="CDD" id="cd20299">
    <property type="entry name" value="cupin_YP766765-like"/>
    <property type="match status" value="1"/>
</dbReference>
<evidence type="ECO:0000313" key="2">
    <source>
        <dbReference type="Proteomes" id="UP000717752"/>
    </source>
</evidence>